<evidence type="ECO:0000313" key="8">
    <source>
        <dbReference type="EMBL" id="NKX43931.1"/>
    </source>
</evidence>
<dbReference type="EMBL" id="JAAZQQ010000001">
    <property type="protein sequence ID" value="NKX43931.1"/>
    <property type="molecule type" value="Genomic_DNA"/>
</dbReference>
<keyword evidence="5 6" id="KW-0472">Membrane</keyword>
<keyword evidence="2" id="KW-1003">Cell membrane</keyword>
<feature type="transmembrane region" description="Helical" evidence="6">
    <location>
        <begin position="144"/>
        <end position="165"/>
    </location>
</feature>
<feature type="domain" description="VTT" evidence="7">
    <location>
        <begin position="30"/>
        <end position="155"/>
    </location>
</feature>
<evidence type="ECO:0000256" key="5">
    <source>
        <dbReference type="ARBA" id="ARBA00023136"/>
    </source>
</evidence>
<comment type="caution">
    <text evidence="8">The sequence shown here is derived from an EMBL/GenBank/DDBJ whole genome shotgun (WGS) entry which is preliminary data.</text>
</comment>
<evidence type="ECO:0000256" key="4">
    <source>
        <dbReference type="ARBA" id="ARBA00022989"/>
    </source>
</evidence>
<name>A0A7X6GZ61_9RHOB</name>
<keyword evidence="4 6" id="KW-1133">Transmembrane helix</keyword>
<dbReference type="PANTHER" id="PTHR42709">
    <property type="entry name" value="ALKALINE PHOSPHATASE LIKE PROTEIN"/>
    <property type="match status" value="1"/>
</dbReference>
<dbReference type="InterPro" id="IPR032816">
    <property type="entry name" value="VTT_dom"/>
</dbReference>
<dbReference type="Pfam" id="PF09335">
    <property type="entry name" value="VTT_dom"/>
    <property type="match status" value="1"/>
</dbReference>
<feature type="transmembrane region" description="Helical" evidence="6">
    <location>
        <begin position="42"/>
        <end position="63"/>
    </location>
</feature>
<dbReference type="Proteomes" id="UP000526408">
    <property type="component" value="Unassembled WGS sequence"/>
</dbReference>
<dbReference type="RefSeq" id="WP_168622266.1">
    <property type="nucleotide sequence ID" value="NZ_JAAZQQ010000001.1"/>
</dbReference>
<dbReference type="AlphaFoldDB" id="A0A7X6GZ61"/>
<reference evidence="8 9" key="1">
    <citation type="submission" date="2020-04" db="EMBL/GenBank/DDBJ databases">
        <authorList>
            <person name="Yoon J."/>
        </authorList>
    </citation>
    <scope>NUCLEOTIDE SEQUENCE [LARGE SCALE GENOMIC DNA]</scope>
    <source>
        <strain evidence="8 9">KMU-115</strain>
    </source>
</reference>
<evidence type="ECO:0000256" key="2">
    <source>
        <dbReference type="ARBA" id="ARBA00022475"/>
    </source>
</evidence>
<protein>
    <submittedName>
        <fullName evidence="8">DedA family protein</fullName>
    </submittedName>
</protein>
<comment type="subcellular location">
    <subcellularLocation>
        <location evidence="1">Cell membrane</location>
        <topology evidence="1">Multi-pass membrane protein</topology>
    </subcellularLocation>
</comment>
<gene>
    <name evidence="8" type="ORF">HCU73_04955</name>
</gene>
<proteinExistence type="predicted"/>
<evidence type="ECO:0000256" key="6">
    <source>
        <dbReference type="SAM" id="Phobius"/>
    </source>
</evidence>
<evidence type="ECO:0000259" key="7">
    <source>
        <dbReference type="Pfam" id="PF09335"/>
    </source>
</evidence>
<evidence type="ECO:0000313" key="9">
    <source>
        <dbReference type="Proteomes" id="UP000526408"/>
    </source>
</evidence>
<feature type="transmembrane region" description="Helical" evidence="6">
    <location>
        <begin position="171"/>
        <end position="192"/>
    </location>
</feature>
<dbReference type="PANTHER" id="PTHR42709:SF6">
    <property type="entry name" value="UNDECAPRENYL PHOSPHATE TRANSPORTER A"/>
    <property type="match status" value="1"/>
</dbReference>
<evidence type="ECO:0000256" key="3">
    <source>
        <dbReference type="ARBA" id="ARBA00022692"/>
    </source>
</evidence>
<sequence length="198" mass="20250">MTETILALVPVYGLALIAVATFLSCLALPIPSSLVMLSAGGFAAAGDLVLWQAGAAALVGAVAGDQLGYQMGRWGGRLFSGTRVSPKRAALMGKATGYLRDRGAAAVFFSRWLVSPLGPYVNFAGGAARLDWGRFTRAGVAGEVVWVAIYVGLGAMFADDILALADLMGSASGLMAALAVAGGLAMWLRAALRQRGAA</sequence>
<organism evidence="8 9">
    <name type="scientific">Roseicyclus persicicus</name>
    <dbReference type="NCBI Taxonomy" id="2650661"/>
    <lineage>
        <taxon>Bacteria</taxon>
        <taxon>Pseudomonadati</taxon>
        <taxon>Pseudomonadota</taxon>
        <taxon>Alphaproteobacteria</taxon>
        <taxon>Rhodobacterales</taxon>
        <taxon>Roseobacteraceae</taxon>
        <taxon>Roseicyclus</taxon>
    </lineage>
</organism>
<keyword evidence="3 6" id="KW-0812">Transmembrane</keyword>
<evidence type="ECO:0000256" key="1">
    <source>
        <dbReference type="ARBA" id="ARBA00004651"/>
    </source>
</evidence>
<keyword evidence="9" id="KW-1185">Reference proteome</keyword>
<dbReference type="InterPro" id="IPR051311">
    <property type="entry name" value="DedA_domain"/>
</dbReference>
<feature type="transmembrane region" description="Helical" evidence="6">
    <location>
        <begin position="7"/>
        <end position="30"/>
    </location>
</feature>
<accession>A0A7X6GZ61</accession>
<dbReference type="GO" id="GO:0005886">
    <property type="term" value="C:plasma membrane"/>
    <property type="evidence" value="ECO:0007669"/>
    <property type="project" value="UniProtKB-SubCell"/>
</dbReference>